<keyword evidence="2 4" id="KW-0863">Zinc-finger</keyword>
<dbReference type="Gene3D" id="4.10.830.40">
    <property type="match status" value="1"/>
</dbReference>
<evidence type="ECO:0000256" key="2">
    <source>
        <dbReference type="ARBA" id="ARBA00022771"/>
    </source>
</evidence>
<evidence type="ECO:0000256" key="1">
    <source>
        <dbReference type="ARBA" id="ARBA00022723"/>
    </source>
</evidence>
<dbReference type="PROSITE" id="PS50119">
    <property type="entry name" value="ZF_BBOX"/>
    <property type="match status" value="1"/>
</dbReference>
<keyword evidence="3" id="KW-0862">Zinc</keyword>
<dbReference type="InterPro" id="IPR051051">
    <property type="entry name" value="E3_ubiq-ligase_TRIM/RNF"/>
</dbReference>
<evidence type="ECO:0000256" key="3">
    <source>
        <dbReference type="ARBA" id="ARBA00022833"/>
    </source>
</evidence>
<protein>
    <submittedName>
        <fullName evidence="7">Uncharacterized protein</fullName>
    </submittedName>
</protein>
<evidence type="ECO:0000313" key="8">
    <source>
        <dbReference type="Proteomes" id="UP000606274"/>
    </source>
</evidence>
<feature type="domain" description="B box-type" evidence="6">
    <location>
        <begin position="147"/>
        <end position="183"/>
    </location>
</feature>
<evidence type="ECO:0000313" key="7">
    <source>
        <dbReference type="EMBL" id="KAF7710265.1"/>
    </source>
</evidence>
<dbReference type="AlphaFoldDB" id="A0A8T0BTT5"/>
<dbReference type="Pfam" id="PF13445">
    <property type="entry name" value="zf-RING_UBOX"/>
    <property type="match status" value="1"/>
</dbReference>
<feature type="domain" description="RING-type" evidence="5">
    <location>
        <begin position="10"/>
        <end position="55"/>
    </location>
</feature>
<dbReference type="EMBL" id="JABFDY010000002">
    <property type="protein sequence ID" value="KAF7710265.1"/>
    <property type="molecule type" value="Genomic_DNA"/>
</dbReference>
<dbReference type="Proteomes" id="UP000606274">
    <property type="component" value="Unassembled WGS sequence"/>
</dbReference>
<keyword evidence="1" id="KW-0479">Metal-binding</keyword>
<proteinExistence type="predicted"/>
<dbReference type="SMART" id="SM00336">
    <property type="entry name" value="BBOX"/>
    <property type="match status" value="2"/>
</dbReference>
<dbReference type="Gene3D" id="3.30.40.10">
    <property type="entry name" value="Zinc/RING finger domain, C3HC4 (zinc finger)"/>
    <property type="match status" value="1"/>
</dbReference>
<dbReference type="PROSITE" id="PS00518">
    <property type="entry name" value="ZF_RING_1"/>
    <property type="match status" value="1"/>
</dbReference>
<evidence type="ECO:0000259" key="6">
    <source>
        <dbReference type="PROSITE" id="PS50119"/>
    </source>
</evidence>
<name>A0A8T0BTT5_SILME</name>
<dbReference type="InterPro" id="IPR027370">
    <property type="entry name" value="Znf-RING_euk"/>
</dbReference>
<dbReference type="SMART" id="SM00184">
    <property type="entry name" value="RING"/>
    <property type="match status" value="1"/>
</dbReference>
<dbReference type="InterPro" id="IPR013083">
    <property type="entry name" value="Znf_RING/FYVE/PHD"/>
</dbReference>
<dbReference type="PANTHER" id="PTHR25465:SF31">
    <property type="entry name" value="RING-TYPE DOMAIN-CONTAINING PROTEIN"/>
    <property type="match status" value="1"/>
</dbReference>
<dbReference type="SUPFAM" id="SSF57850">
    <property type="entry name" value="RING/U-box"/>
    <property type="match status" value="1"/>
</dbReference>
<dbReference type="InterPro" id="IPR017907">
    <property type="entry name" value="Znf_RING_CS"/>
</dbReference>
<evidence type="ECO:0000256" key="4">
    <source>
        <dbReference type="PROSITE-ProRule" id="PRU00024"/>
    </source>
</evidence>
<dbReference type="InterPro" id="IPR000315">
    <property type="entry name" value="Znf_B-box"/>
</dbReference>
<dbReference type="SUPFAM" id="SSF57845">
    <property type="entry name" value="B-box zinc-binding domain"/>
    <property type="match status" value="1"/>
</dbReference>
<evidence type="ECO:0000259" key="5">
    <source>
        <dbReference type="PROSITE" id="PS50089"/>
    </source>
</evidence>
<dbReference type="PROSITE" id="PS50089">
    <property type="entry name" value="ZF_RING_2"/>
    <property type="match status" value="1"/>
</dbReference>
<dbReference type="PANTHER" id="PTHR25465">
    <property type="entry name" value="B-BOX DOMAIN CONTAINING"/>
    <property type="match status" value="1"/>
</dbReference>
<comment type="caution">
    <text evidence="7">The sequence shown here is derived from an EMBL/GenBank/DDBJ whole genome shotgun (WGS) entry which is preliminary data.</text>
</comment>
<dbReference type="InterPro" id="IPR001841">
    <property type="entry name" value="Znf_RING"/>
</dbReference>
<accession>A0A8T0BTT5</accession>
<dbReference type="GO" id="GO:0008270">
    <property type="term" value="F:zinc ion binding"/>
    <property type="evidence" value="ECO:0007669"/>
    <property type="project" value="UniProtKB-KW"/>
</dbReference>
<gene>
    <name evidence="7" type="ORF">HF521_009137</name>
</gene>
<reference evidence="7" key="1">
    <citation type="submission" date="2020-08" db="EMBL/GenBank/DDBJ databases">
        <title>Chromosome-level assembly of Southern catfish (Silurus meridionalis) provides insights into visual adaptation to the nocturnal and benthic lifestyles.</title>
        <authorList>
            <person name="Zhang Y."/>
            <person name="Wang D."/>
            <person name="Peng Z."/>
        </authorList>
    </citation>
    <scope>NUCLEOTIDE SEQUENCE</scope>
    <source>
        <strain evidence="7">SWU-2019-XX</strain>
        <tissue evidence="7">Muscle</tissue>
    </source>
</reference>
<sequence>MEVTERALKCPICVDVFTKPIRLPCGHNFCRSCILIVWDLDDDTEAGPRFCPECQIFLPSDLKLNFNTKVEQQVQPTSTYGHVEEHTASASNIMCDQCIERSSVAVKNCLNCDALLCSAHTLCHQNREPLRGHTLIDLTEDLLTYKCQEHKEEKRLFCQDDQTALCSLCVLFGTHKGHRIIQLKDACLDFKKALEERDAELLHNRHLTECALEDLQHLVSETSSSANECRVKIAETYTQMKALIVKDQQLMIDIIEMEEDYTQKWLLSKREFLEQQIKDLNSLLSESKALLQENDQLKFLKCKL</sequence>
<dbReference type="Gene3D" id="3.30.160.60">
    <property type="entry name" value="Classic Zinc Finger"/>
    <property type="match status" value="1"/>
</dbReference>
<organism evidence="7 8">
    <name type="scientific">Silurus meridionalis</name>
    <name type="common">Southern catfish</name>
    <name type="synonym">Silurus soldatovi meridionalis</name>
    <dbReference type="NCBI Taxonomy" id="175797"/>
    <lineage>
        <taxon>Eukaryota</taxon>
        <taxon>Metazoa</taxon>
        <taxon>Chordata</taxon>
        <taxon>Craniata</taxon>
        <taxon>Vertebrata</taxon>
        <taxon>Euteleostomi</taxon>
        <taxon>Actinopterygii</taxon>
        <taxon>Neopterygii</taxon>
        <taxon>Teleostei</taxon>
        <taxon>Ostariophysi</taxon>
        <taxon>Siluriformes</taxon>
        <taxon>Siluridae</taxon>
        <taxon>Silurus</taxon>
    </lineage>
</organism>
<dbReference type="Pfam" id="PF00643">
    <property type="entry name" value="zf-B_box"/>
    <property type="match status" value="1"/>
</dbReference>
<keyword evidence="8" id="KW-1185">Reference proteome</keyword>